<keyword evidence="3" id="KW-0256">Endoplasmic reticulum</keyword>
<protein>
    <submittedName>
        <fullName evidence="8">Uncharacterized protein</fullName>
    </submittedName>
</protein>
<evidence type="ECO:0000256" key="7">
    <source>
        <dbReference type="SAM" id="Phobius"/>
    </source>
</evidence>
<evidence type="ECO:0000256" key="5">
    <source>
        <dbReference type="ARBA" id="ARBA00023098"/>
    </source>
</evidence>
<dbReference type="CDD" id="cd23995">
    <property type="entry name" value="Seipin_BSCL2_like"/>
    <property type="match status" value="1"/>
</dbReference>
<keyword evidence="2 7" id="KW-0812">Transmembrane</keyword>
<dbReference type="InterPro" id="IPR009617">
    <property type="entry name" value="Seipin"/>
</dbReference>
<keyword evidence="4 7" id="KW-1133">Transmembrane helix</keyword>
<dbReference type="GO" id="GO:0140042">
    <property type="term" value="P:lipid droplet formation"/>
    <property type="evidence" value="ECO:0007669"/>
    <property type="project" value="UniProtKB-ARBA"/>
</dbReference>
<dbReference type="Proteomes" id="UP000006729">
    <property type="component" value="Chromosome 4"/>
</dbReference>
<dbReference type="GO" id="GO:0005789">
    <property type="term" value="C:endoplasmic reticulum membrane"/>
    <property type="evidence" value="ECO:0000318"/>
    <property type="project" value="GO_Central"/>
</dbReference>
<dbReference type="Pfam" id="PF06775">
    <property type="entry name" value="Seipin"/>
    <property type="match status" value="1"/>
</dbReference>
<evidence type="ECO:0000256" key="3">
    <source>
        <dbReference type="ARBA" id="ARBA00022824"/>
    </source>
</evidence>
<evidence type="ECO:0000256" key="6">
    <source>
        <dbReference type="ARBA" id="ARBA00023136"/>
    </source>
</evidence>
<dbReference type="EMBL" id="CM009293">
    <property type="protein sequence ID" value="PNT39846.1"/>
    <property type="molecule type" value="Genomic_DNA"/>
</dbReference>
<evidence type="ECO:0000313" key="9">
    <source>
        <dbReference type="Proteomes" id="UP000006729"/>
    </source>
</evidence>
<name>A0A2K2AQN6_POPTR</name>
<dbReference type="GO" id="GO:0019915">
    <property type="term" value="P:lipid storage"/>
    <property type="evidence" value="ECO:0000318"/>
    <property type="project" value="GO_Central"/>
</dbReference>
<dbReference type="PANTHER" id="PTHR21212:SF0">
    <property type="entry name" value="SEIPIN"/>
    <property type="match status" value="1"/>
</dbReference>
<proteinExistence type="predicted"/>
<dbReference type="STRING" id="3694.A0A2K2AQN6"/>
<accession>A0A2K2AQN6</accession>
<dbReference type="InParanoid" id="A0A2K2AQN6"/>
<gene>
    <name evidence="8" type="ORF">POPTR_004G063100</name>
</gene>
<dbReference type="PANTHER" id="PTHR21212">
    <property type="entry name" value="BERNARDINELLI-SEIP CONGENITAL LIPODYSTROPHY 2 HOMOLOG BSCL2 PROTEIN"/>
    <property type="match status" value="1"/>
</dbReference>
<keyword evidence="6 7" id="KW-0472">Membrane</keyword>
<dbReference type="AlphaFoldDB" id="A0A2K2AQN6"/>
<feature type="transmembrane region" description="Helical" evidence="7">
    <location>
        <begin position="127"/>
        <end position="145"/>
    </location>
</feature>
<dbReference type="GO" id="GO:0034389">
    <property type="term" value="P:lipid droplet organization"/>
    <property type="evidence" value="ECO:0000318"/>
    <property type="project" value="GO_Central"/>
</dbReference>
<dbReference type="GO" id="GO:0006629">
    <property type="term" value="P:lipid metabolic process"/>
    <property type="evidence" value="ECO:0007669"/>
    <property type="project" value="UniProtKB-KW"/>
</dbReference>
<keyword evidence="9" id="KW-1185">Reference proteome</keyword>
<comment type="subcellular location">
    <subcellularLocation>
        <location evidence="1">Endoplasmic reticulum membrane</location>
        <topology evidence="1">Multi-pass membrane protein</topology>
    </subcellularLocation>
</comment>
<reference evidence="8 9" key="1">
    <citation type="journal article" date="2006" name="Science">
        <title>The genome of black cottonwood, Populus trichocarpa (Torr. &amp; Gray).</title>
        <authorList>
            <person name="Tuskan G.A."/>
            <person name="Difazio S."/>
            <person name="Jansson S."/>
            <person name="Bohlmann J."/>
            <person name="Grigoriev I."/>
            <person name="Hellsten U."/>
            <person name="Putnam N."/>
            <person name="Ralph S."/>
            <person name="Rombauts S."/>
            <person name="Salamov A."/>
            <person name="Schein J."/>
            <person name="Sterck L."/>
            <person name="Aerts A."/>
            <person name="Bhalerao R.R."/>
            <person name="Bhalerao R.P."/>
            <person name="Blaudez D."/>
            <person name="Boerjan W."/>
            <person name="Brun A."/>
            <person name="Brunner A."/>
            <person name="Busov V."/>
            <person name="Campbell M."/>
            <person name="Carlson J."/>
            <person name="Chalot M."/>
            <person name="Chapman J."/>
            <person name="Chen G.L."/>
            <person name="Cooper D."/>
            <person name="Coutinho P.M."/>
            <person name="Couturier J."/>
            <person name="Covert S."/>
            <person name="Cronk Q."/>
            <person name="Cunningham R."/>
            <person name="Davis J."/>
            <person name="Degroeve S."/>
            <person name="Dejardin A."/>
            <person name="Depamphilis C."/>
            <person name="Detter J."/>
            <person name="Dirks B."/>
            <person name="Dubchak I."/>
            <person name="Duplessis S."/>
            <person name="Ehlting J."/>
            <person name="Ellis B."/>
            <person name="Gendler K."/>
            <person name="Goodstein D."/>
            <person name="Gribskov M."/>
            <person name="Grimwood J."/>
            <person name="Groover A."/>
            <person name="Gunter L."/>
            <person name="Hamberger B."/>
            <person name="Heinze B."/>
            <person name="Helariutta Y."/>
            <person name="Henrissat B."/>
            <person name="Holligan D."/>
            <person name="Holt R."/>
            <person name="Huang W."/>
            <person name="Islam-Faridi N."/>
            <person name="Jones S."/>
            <person name="Jones-Rhoades M."/>
            <person name="Jorgensen R."/>
            <person name="Joshi C."/>
            <person name="Kangasjarvi J."/>
            <person name="Karlsson J."/>
            <person name="Kelleher C."/>
            <person name="Kirkpatrick R."/>
            <person name="Kirst M."/>
            <person name="Kohler A."/>
            <person name="Kalluri U."/>
            <person name="Larimer F."/>
            <person name="Leebens-Mack J."/>
            <person name="Leple J.C."/>
            <person name="Locascio P."/>
            <person name="Lou Y."/>
            <person name="Lucas S."/>
            <person name="Martin F."/>
            <person name="Montanini B."/>
            <person name="Napoli C."/>
            <person name="Nelson D.R."/>
            <person name="Nelson C."/>
            <person name="Nieminen K."/>
            <person name="Nilsson O."/>
            <person name="Pereda V."/>
            <person name="Peter G."/>
            <person name="Philippe R."/>
            <person name="Pilate G."/>
            <person name="Poliakov A."/>
            <person name="Razumovskaya J."/>
            <person name="Richardson P."/>
            <person name="Rinaldi C."/>
            <person name="Ritland K."/>
            <person name="Rouze P."/>
            <person name="Ryaboy D."/>
            <person name="Schmutz J."/>
            <person name="Schrader J."/>
            <person name="Segerman B."/>
            <person name="Shin H."/>
            <person name="Siddiqui A."/>
            <person name="Sterky F."/>
            <person name="Terry A."/>
            <person name="Tsai C.J."/>
            <person name="Uberbacher E."/>
            <person name="Unneberg P."/>
            <person name="Vahala J."/>
            <person name="Wall K."/>
            <person name="Wessler S."/>
            <person name="Yang G."/>
            <person name="Yin T."/>
            <person name="Douglas C."/>
            <person name="Marra M."/>
            <person name="Sandberg G."/>
            <person name="Van de Peer Y."/>
            <person name="Rokhsar D."/>
        </authorList>
    </citation>
    <scope>NUCLEOTIDE SEQUENCE [LARGE SCALE GENOMIC DNA]</scope>
    <source>
        <strain evidence="9">cv. Nisqually</strain>
    </source>
</reference>
<evidence type="ECO:0000256" key="4">
    <source>
        <dbReference type="ARBA" id="ARBA00022989"/>
    </source>
</evidence>
<evidence type="ECO:0000256" key="1">
    <source>
        <dbReference type="ARBA" id="ARBA00004477"/>
    </source>
</evidence>
<organism evidence="8 9">
    <name type="scientific">Populus trichocarpa</name>
    <name type="common">Western balsam poplar</name>
    <name type="synonym">Populus balsamifera subsp. trichocarpa</name>
    <dbReference type="NCBI Taxonomy" id="3694"/>
    <lineage>
        <taxon>Eukaryota</taxon>
        <taxon>Viridiplantae</taxon>
        <taxon>Streptophyta</taxon>
        <taxon>Embryophyta</taxon>
        <taxon>Tracheophyta</taxon>
        <taxon>Spermatophyta</taxon>
        <taxon>Magnoliopsida</taxon>
        <taxon>eudicotyledons</taxon>
        <taxon>Gunneridae</taxon>
        <taxon>Pentapetalae</taxon>
        <taxon>rosids</taxon>
        <taxon>fabids</taxon>
        <taxon>Malpighiales</taxon>
        <taxon>Salicaceae</taxon>
        <taxon>Saliceae</taxon>
        <taxon>Populus</taxon>
    </lineage>
</organism>
<sequence length="175" mass="19552">MTRIVKRILEMVLVLTCFTVHLQICVDFLSVDGKTLATKSHPCILKFKSEFIRILLNFLKVAPLAAGYISESQTLALKIKGFREGDVPASCLKVIIEQRAECRPGDGIPEIYDASVIWIVWCGKKSIVIWINMVLFMMELLFALVCCRPVIIPRARLTDDSGINSTTPNNVPAQS</sequence>
<keyword evidence="5" id="KW-0443">Lipid metabolism</keyword>
<evidence type="ECO:0000313" key="8">
    <source>
        <dbReference type="EMBL" id="PNT39846.1"/>
    </source>
</evidence>
<feature type="transmembrane region" description="Helical" evidence="7">
    <location>
        <begin position="12"/>
        <end position="31"/>
    </location>
</feature>
<evidence type="ECO:0000256" key="2">
    <source>
        <dbReference type="ARBA" id="ARBA00022692"/>
    </source>
</evidence>